<evidence type="ECO:0000313" key="2">
    <source>
        <dbReference type="EMBL" id="NGO68829.1"/>
    </source>
</evidence>
<sequence length="58" mass="5898">MAGDPSGRRDGAYETGLSWEMACTQAEVPRARGLARSSGGGPGSAEQESKDGSKTAVL</sequence>
<dbReference type="AlphaFoldDB" id="A0A6G4WU71"/>
<keyword evidence="3" id="KW-1185">Reference proteome</keyword>
<gene>
    <name evidence="2" type="ORF">G5C65_10770</name>
</gene>
<name>A0A6G4WU71_9ACTN</name>
<comment type="caution">
    <text evidence="2">The sequence shown here is derived from an EMBL/GenBank/DDBJ whole genome shotgun (WGS) entry which is preliminary data.</text>
</comment>
<reference evidence="2 3" key="1">
    <citation type="submission" date="2020-02" db="EMBL/GenBank/DDBJ databases">
        <title>Whole-genome analyses of novel actinobacteria.</title>
        <authorList>
            <person name="Sahin N."/>
            <person name="Tatar D."/>
        </authorList>
    </citation>
    <scope>NUCLEOTIDE SEQUENCE [LARGE SCALE GENOMIC DNA]</scope>
    <source>
        <strain evidence="2 3">SB3404</strain>
    </source>
</reference>
<feature type="compositionally biased region" description="Basic and acidic residues" evidence="1">
    <location>
        <begin position="47"/>
        <end position="58"/>
    </location>
</feature>
<dbReference type="Proteomes" id="UP000477722">
    <property type="component" value="Unassembled WGS sequence"/>
</dbReference>
<evidence type="ECO:0000313" key="3">
    <source>
        <dbReference type="Proteomes" id="UP000477722"/>
    </source>
</evidence>
<evidence type="ECO:0000256" key="1">
    <source>
        <dbReference type="SAM" id="MobiDB-lite"/>
    </source>
</evidence>
<dbReference type="RefSeq" id="WP_165298526.1">
    <property type="nucleotide sequence ID" value="NZ_JAAKZZ010000080.1"/>
</dbReference>
<organism evidence="2 3">
    <name type="scientific">Streptomyces boncukensis</name>
    <dbReference type="NCBI Taxonomy" id="2711219"/>
    <lineage>
        <taxon>Bacteria</taxon>
        <taxon>Bacillati</taxon>
        <taxon>Actinomycetota</taxon>
        <taxon>Actinomycetes</taxon>
        <taxon>Kitasatosporales</taxon>
        <taxon>Streptomycetaceae</taxon>
        <taxon>Streptomyces</taxon>
    </lineage>
</organism>
<proteinExistence type="predicted"/>
<protein>
    <submittedName>
        <fullName evidence="2">Uncharacterized protein</fullName>
    </submittedName>
</protein>
<accession>A0A6G4WU71</accession>
<dbReference type="EMBL" id="JAAKZZ010000080">
    <property type="protein sequence ID" value="NGO68829.1"/>
    <property type="molecule type" value="Genomic_DNA"/>
</dbReference>
<feature type="region of interest" description="Disordered" evidence="1">
    <location>
        <begin position="29"/>
        <end position="58"/>
    </location>
</feature>